<evidence type="ECO:0008006" key="3">
    <source>
        <dbReference type="Google" id="ProtNLM"/>
    </source>
</evidence>
<protein>
    <recommendedName>
        <fullName evidence="3">Iron-containing redox enzyme family protein</fullName>
    </recommendedName>
</protein>
<evidence type="ECO:0000313" key="2">
    <source>
        <dbReference type="Proteomes" id="UP000662818"/>
    </source>
</evidence>
<dbReference type="SMART" id="SM01236">
    <property type="entry name" value="Haem_oxygenase_2"/>
    <property type="match status" value="1"/>
</dbReference>
<accession>A0ABX7PGT3</accession>
<sequence length="350" mass="38216">MKERVMRLPEPCGPLSEGVVRALTAEATGPHPVPEPRAVGDVVLPLADRDLQLALWILYELHYRGYDGVDPGAEWDPLLLVSRAALERVFERAVRSLADDAAPEDGLGHVGDPAERVTRELTRMTVKEGPGETVRFLERRATREEFVSYLRRRAVHHLRESDPHSFLLPRLSGAAKVGLAELQYDEYGSGRPDRLHQELFAAALRSLDLSTDLASYAEEADAATLASVNVMSLFALNRRLRGAALGHLAAFEATSSLPCDRIARGARRLGLPDEVAAYYEEHVVADAVHEQLAIRTICGALVTDEPELADDVLMGARACLALDGIAGQAQLDAWLEARSAPRQSTGRRAG</sequence>
<organism evidence="1 2">
    <name type="scientific">Nocardioides aromaticivorans</name>
    <dbReference type="NCBI Taxonomy" id="200618"/>
    <lineage>
        <taxon>Bacteria</taxon>
        <taxon>Bacillati</taxon>
        <taxon>Actinomycetota</taxon>
        <taxon>Actinomycetes</taxon>
        <taxon>Propionibacteriales</taxon>
        <taxon>Nocardioidaceae</taxon>
        <taxon>Nocardioides</taxon>
    </lineage>
</organism>
<gene>
    <name evidence="1" type="ORF">CFH99_05445</name>
</gene>
<dbReference type="SUPFAM" id="SSF48613">
    <property type="entry name" value="Heme oxygenase-like"/>
    <property type="match status" value="1"/>
</dbReference>
<dbReference type="InterPro" id="IPR016084">
    <property type="entry name" value="Haem_Oase-like_multi-hlx"/>
</dbReference>
<dbReference type="Gene3D" id="1.20.910.10">
    <property type="entry name" value="Heme oxygenase-like"/>
    <property type="match status" value="1"/>
</dbReference>
<dbReference type="Pfam" id="PF14518">
    <property type="entry name" value="Haem_oxygenas_2"/>
    <property type="match status" value="1"/>
</dbReference>
<reference evidence="1 2" key="1">
    <citation type="submission" date="2017-06" db="EMBL/GenBank/DDBJ databases">
        <title>Complete Genome Sequence of the Soil Carbazole-Degrading Bacterium Nocardioides aromaticivorans IC177.</title>
        <authorList>
            <person name="Vejarano F."/>
            <person name="Suzuki-Minakuchi C."/>
            <person name="Ohtsubo Y."/>
            <person name="Tsuda M."/>
            <person name="Okada K."/>
            <person name="Nojiri H."/>
        </authorList>
    </citation>
    <scope>NUCLEOTIDE SEQUENCE [LARGE SCALE GENOMIC DNA]</scope>
    <source>
        <strain evidence="1 2">IC177</strain>
    </source>
</reference>
<proteinExistence type="predicted"/>
<dbReference type="EMBL" id="CP022295">
    <property type="protein sequence ID" value="QSR25063.1"/>
    <property type="molecule type" value="Genomic_DNA"/>
</dbReference>
<dbReference type="Proteomes" id="UP000662818">
    <property type="component" value="Chromosome"/>
</dbReference>
<evidence type="ECO:0000313" key="1">
    <source>
        <dbReference type="EMBL" id="QSR25063.1"/>
    </source>
</evidence>
<keyword evidence="2" id="KW-1185">Reference proteome</keyword>
<name>A0ABX7PGT3_9ACTN</name>